<evidence type="ECO:0000256" key="2">
    <source>
        <dbReference type="ARBA" id="ARBA00007718"/>
    </source>
</evidence>
<dbReference type="CDD" id="cd03411">
    <property type="entry name" value="Ferrochelatase_N"/>
    <property type="match status" value="1"/>
</dbReference>
<dbReference type="UniPathway" id="UPA00252"/>
<dbReference type="FunFam" id="3.40.50.1400:FF:000009">
    <property type="entry name" value="Ferrochelatase"/>
    <property type="match status" value="1"/>
</dbReference>
<comment type="pathway">
    <text evidence="1 12 13">Porphyrin-containing compound metabolism; protoheme biosynthesis.</text>
</comment>
<evidence type="ECO:0000256" key="3">
    <source>
        <dbReference type="ARBA" id="ARBA00013215"/>
    </source>
</evidence>
<keyword evidence="7 12" id="KW-0408">Iron</keyword>
<dbReference type="InterPro" id="IPR033644">
    <property type="entry name" value="Ferrochelatase_C"/>
</dbReference>
<accession>G9QKA2</accession>
<dbReference type="InterPro" id="IPR033659">
    <property type="entry name" value="Ferrochelatase_N"/>
</dbReference>
<evidence type="ECO:0000256" key="4">
    <source>
        <dbReference type="ARBA" id="ARBA00019484"/>
    </source>
</evidence>
<sequence>MERKKIGLLVMAYGTPNNEEDIERYYTHIRHGRKPSEDMLEDLRRRYKAIGGISPLAKITNEQAEKLTARLNELQDQLEFRLYIGLKHIEPFIEDAVKQMHEDGIEEAVSIVLAPHFSSFSVKSYNERAKSEAEKLGGPRISSIESWYREPKFIDYWVNQIKKVYEQMPDEERKSSVLIFSAHSLPEKILQFNDPYPEQLKETAQLIADKVGVKDYAIGWQSAGNTPEPWLGPDVQDLTRDLHQKKGYKAYVYVPVGFVADHLEVLYDNDYECKVVTQEIGASYYRPEMPNAKPEFIDALATVVLKHINK</sequence>
<evidence type="ECO:0000256" key="7">
    <source>
        <dbReference type="ARBA" id="ARBA00023004"/>
    </source>
</evidence>
<dbReference type="EMBL" id="ACWF01000069">
    <property type="protein sequence ID" value="EHL78464.1"/>
    <property type="molecule type" value="Genomic_DNA"/>
</dbReference>
<keyword evidence="8 12" id="KW-0350">Heme biosynthesis</keyword>
<dbReference type="AlphaFoldDB" id="G9QKA2"/>
<evidence type="ECO:0000256" key="9">
    <source>
        <dbReference type="ARBA" id="ARBA00023239"/>
    </source>
</evidence>
<evidence type="ECO:0000256" key="8">
    <source>
        <dbReference type="ARBA" id="ARBA00023133"/>
    </source>
</evidence>
<comment type="subcellular location">
    <subcellularLocation>
        <location evidence="12 13">Cytoplasm</location>
    </subcellularLocation>
</comment>
<dbReference type="PATRIC" id="fig|665952.3.peg.1440"/>
<dbReference type="Gene3D" id="3.40.50.1400">
    <property type="match status" value="2"/>
</dbReference>
<dbReference type="SUPFAM" id="SSF53800">
    <property type="entry name" value="Chelatase"/>
    <property type="match status" value="1"/>
</dbReference>
<dbReference type="GO" id="GO:0004325">
    <property type="term" value="F:ferrochelatase activity"/>
    <property type="evidence" value="ECO:0007669"/>
    <property type="project" value="UniProtKB-UniRule"/>
</dbReference>
<dbReference type="Pfam" id="PF00762">
    <property type="entry name" value="Ferrochelatase"/>
    <property type="match status" value="1"/>
</dbReference>
<keyword evidence="9 12" id="KW-0456">Lyase</keyword>
<dbReference type="NCBIfam" id="TIGR00109">
    <property type="entry name" value="hemH"/>
    <property type="match status" value="1"/>
</dbReference>
<evidence type="ECO:0000313" key="14">
    <source>
        <dbReference type="EMBL" id="EHL78464.1"/>
    </source>
</evidence>
<evidence type="ECO:0000256" key="13">
    <source>
        <dbReference type="RuleBase" id="RU000607"/>
    </source>
</evidence>
<dbReference type="InterPro" id="IPR019772">
    <property type="entry name" value="Ferrochelatase_AS"/>
</dbReference>
<feature type="binding site" evidence="12">
    <location>
        <position position="54"/>
    </location>
    <ligand>
        <name>Fe-coproporphyrin III</name>
        <dbReference type="ChEBI" id="CHEBI:68438"/>
    </ligand>
</feature>
<comment type="similarity">
    <text evidence="2 12 13">Belongs to the ferrochelatase family.</text>
</comment>
<dbReference type="PANTHER" id="PTHR11108">
    <property type="entry name" value="FERROCHELATASE"/>
    <property type="match status" value="1"/>
</dbReference>
<dbReference type="HAMAP" id="MF_00323">
    <property type="entry name" value="Ferrochelatase"/>
    <property type="match status" value="1"/>
</dbReference>
<name>G9QKA2_9BACI</name>
<feature type="binding site" evidence="12">
    <location>
        <position position="183"/>
    </location>
    <ligand>
        <name>Fe(2+)</name>
        <dbReference type="ChEBI" id="CHEBI:29033"/>
    </ligand>
</feature>
<comment type="function">
    <text evidence="12 13">Involved in coproporphyrin-dependent heme b biosynthesis. Catalyzes the insertion of ferrous iron into coproporphyrin III to form Fe-coproporphyrin III.</text>
</comment>
<keyword evidence="10 12" id="KW-0627">Porphyrin biosynthesis</keyword>
<comment type="catalytic activity">
    <reaction evidence="11">
        <text>Fe-coproporphyrin III + 2 H(+) = coproporphyrin III + Fe(2+)</text>
        <dbReference type="Rhea" id="RHEA:49572"/>
        <dbReference type="ChEBI" id="CHEBI:15378"/>
        <dbReference type="ChEBI" id="CHEBI:29033"/>
        <dbReference type="ChEBI" id="CHEBI:68438"/>
        <dbReference type="ChEBI" id="CHEBI:131725"/>
        <dbReference type="EC" id="4.99.1.9"/>
    </reaction>
    <physiologicalReaction direction="right-to-left" evidence="11">
        <dbReference type="Rhea" id="RHEA:49574"/>
    </physiologicalReaction>
</comment>
<dbReference type="EC" id="4.99.1.9" evidence="3 12"/>
<dbReference type="NCBIfam" id="NF009095">
    <property type="entry name" value="PRK12435.1"/>
    <property type="match status" value="1"/>
</dbReference>
<evidence type="ECO:0000256" key="11">
    <source>
        <dbReference type="ARBA" id="ARBA00024536"/>
    </source>
</evidence>
<evidence type="ECO:0000313" key="15">
    <source>
        <dbReference type="Proteomes" id="UP000011747"/>
    </source>
</evidence>
<protein>
    <recommendedName>
        <fullName evidence="4 12">Coproporphyrin III ferrochelatase</fullName>
        <ecNumber evidence="3 12">4.99.1.9</ecNumber>
    </recommendedName>
</protein>
<evidence type="ECO:0000256" key="10">
    <source>
        <dbReference type="ARBA" id="ARBA00023244"/>
    </source>
</evidence>
<dbReference type="GO" id="GO:0006783">
    <property type="term" value="P:heme biosynthetic process"/>
    <property type="evidence" value="ECO:0007669"/>
    <property type="project" value="UniProtKB-UniRule"/>
</dbReference>
<keyword evidence="5 12" id="KW-0963">Cytoplasm</keyword>
<evidence type="ECO:0000256" key="6">
    <source>
        <dbReference type="ARBA" id="ARBA00022723"/>
    </source>
</evidence>
<dbReference type="RefSeq" id="WP_003353745.1">
    <property type="nucleotide sequence ID" value="NZ_JH414748.1"/>
</dbReference>
<evidence type="ECO:0000256" key="12">
    <source>
        <dbReference type="HAMAP-Rule" id="MF_00323"/>
    </source>
</evidence>
<dbReference type="InterPro" id="IPR001015">
    <property type="entry name" value="Ferrochelatase"/>
</dbReference>
<dbReference type="PROSITE" id="PS00534">
    <property type="entry name" value="FERROCHELATASE"/>
    <property type="match status" value="1"/>
</dbReference>
<gene>
    <name evidence="12" type="primary">cpfC</name>
    <name evidence="14" type="ORF">HMPREF1015_01641</name>
</gene>
<dbReference type="CDD" id="cd00419">
    <property type="entry name" value="Ferrochelatase_C"/>
    <property type="match status" value="1"/>
</dbReference>
<feature type="binding site" description="axial binding residue" evidence="12">
    <location>
        <position position="13"/>
    </location>
    <ligand>
        <name>Fe-coproporphyrin III</name>
        <dbReference type="ChEBI" id="CHEBI:68438"/>
    </ligand>
    <ligandPart>
        <name>Fe</name>
        <dbReference type="ChEBI" id="CHEBI:18248"/>
    </ligandPart>
</feature>
<proteinExistence type="inferred from homology"/>
<evidence type="ECO:0000256" key="5">
    <source>
        <dbReference type="ARBA" id="ARBA00022490"/>
    </source>
</evidence>
<evidence type="ECO:0000256" key="1">
    <source>
        <dbReference type="ARBA" id="ARBA00004744"/>
    </source>
</evidence>
<keyword evidence="6 12" id="KW-0479">Metal-binding</keyword>
<organism evidence="14 15">
    <name type="scientific">Bacillus smithii 7_3_47FAA</name>
    <dbReference type="NCBI Taxonomy" id="665952"/>
    <lineage>
        <taxon>Bacteria</taxon>
        <taxon>Bacillati</taxon>
        <taxon>Bacillota</taxon>
        <taxon>Bacilli</taxon>
        <taxon>Bacillales</taxon>
        <taxon>Bacillaceae</taxon>
        <taxon>Bacillus</taxon>
    </lineage>
</organism>
<dbReference type="GO" id="GO:0046872">
    <property type="term" value="F:metal ion binding"/>
    <property type="evidence" value="ECO:0007669"/>
    <property type="project" value="UniProtKB-UniRule"/>
</dbReference>
<reference evidence="14 15" key="1">
    <citation type="submission" date="2011-09" db="EMBL/GenBank/DDBJ databases">
        <title>The Genome Sequence of Bacillus smithii 7_3_47FAA.</title>
        <authorList>
            <consortium name="The Broad Institute Genome Sequencing Platform"/>
            <person name="Earl A."/>
            <person name="Ward D."/>
            <person name="Feldgarden M."/>
            <person name="Gevers D."/>
            <person name="Daigneault M."/>
            <person name="Strauss J."/>
            <person name="Allen-Vercoe E."/>
            <person name="Young S.K."/>
            <person name="Zeng Q."/>
            <person name="Gargeya S."/>
            <person name="Fitzgerald M."/>
            <person name="Haas B."/>
            <person name="Abouelleil A."/>
            <person name="Alvarado L."/>
            <person name="Arachchi H.M."/>
            <person name="Berlin A."/>
            <person name="Brown A."/>
            <person name="Chapman S.B."/>
            <person name="Chen Z."/>
            <person name="Dunbar C."/>
            <person name="Freedman E."/>
            <person name="Gearin G."/>
            <person name="Goldberg J."/>
            <person name="Griggs A."/>
            <person name="Gujja S."/>
            <person name="Heiman D."/>
            <person name="Howarth C."/>
            <person name="Larson L."/>
            <person name="Lui A."/>
            <person name="MacDonald P.J.P."/>
            <person name="Montmayeur A."/>
            <person name="Murphy C."/>
            <person name="Neiman D."/>
            <person name="Pearson M."/>
            <person name="Priest M."/>
            <person name="Roberts A."/>
            <person name="Saif S."/>
            <person name="Shea T."/>
            <person name="Shenoy N."/>
            <person name="Sisk P."/>
            <person name="Stolte C."/>
            <person name="Sykes S."/>
            <person name="Wortman J."/>
            <person name="Nusbaum C."/>
            <person name="Birren B."/>
        </authorList>
    </citation>
    <scope>NUCLEOTIDE SEQUENCE [LARGE SCALE GENOMIC DNA]</scope>
    <source>
        <strain evidence="14 15">7_3_47FAA</strain>
    </source>
</reference>
<dbReference type="GO" id="GO:0005737">
    <property type="term" value="C:cytoplasm"/>
    <property type="evidence" value="ECO:0007669"/>
    <property type="project" value="UniProtKB-SubCell"/>
</dbReference>
<feature type="binding site" evidence="12">
    <location>
        <position position="264"/>
    </location>
    <ligand>
        <name>Fe(2+)</name>
        <dbReference type="ChEBI" id="CHEBI:29033"/>
    </ligand>
</feature>
<feature type="binding site" evidence="12">
    <location>
        <position position="30"/>
    </location>
    <ligand>
        <name>Fe-coproporphyrin III</name>
        <dbReference type="ChEBI" id="CHEBI:68438"/>
    </ligand>
</feature>
<keyword evidence="15" id="KW-1185">Reference proteome</keyword>
<dbReference type="Proteomes" id="UP000011747">
    <property type="component" value="Unassembled WGS sequence"/>
</dbReference>
<dbReference type="PANTHER" id="PTHR11108:SF1">
    <property type="entry name" value="FERROCHELATASE, MITOCHONDRIAL"/>
    <property type="match status" value="1"/>
</dbReference>
<feature type="binding site" evidence="12">
    <location>
        <position position="125"/>
    </location>
    <ligand>
        <name>Fe-coproporphyrin III</name>
        <dbReference type="ChEBI" id="CHEBI:68438"/>
    </ligand>
</feature>
<comment type="caution">
    <text evidence="14">The sequence shown here is derived from an EMBL/GenBank/DDBJ whole genome shotgun (WGS) entry which is preliminary data.</text>
</comment>
<feature type="binding site" evidence="12">
    <location>
        <begin position="46"/>
        <end position="47"/>
    </location>
    <ligand>
        <name>Fe-coproporphyrin III</name>
        <dbReference type="ChEBI" id="CHEBI:68438"/>
    </ligand>
</feature>
<dbReference type="HOGENOM" id="CLU_018884_2_1_9"/>